<comment type="caution">
    <text evidence="1">The sequence shown here is derived from an EMBL/GenBank/DDBJ whole genome shotgun (WGS) entry which is preliminary data.</text>
</comment>
<proteinExistence type="predicted"/>
<name>A0A9Q5CPH1_CLOBE</name>
<evidence type="ECO:0000313" key="2">
    <source>
        <dbReference type="Proteomes" id="UP000821656"/>
    </source>
</evidence>
<reference evidence="1" key="1">
    <citation type="submission" date="2020-05" db="EMBL/GenBank/DDBJ databases">
        <title>Genomic insights into acetone-butanol-ethanol (ABE) fermentation by sequencing solventogenic clostridia strains.</title>
        <authorList>
            <person name="Brown S."/>
        </authorList>
    </citation>
    <scope>NUCLEOTIDE SEQUENCE</scope>
    <source>
        <strain evidence="1">DJ126</strain>
    </source>
</reference>
<gene>
    <name evidence="1" type="ORF">DFH45_003293</name>
</gene>
<protein>
    <submittedName>
        <fullName evidence="1">Uncharacterized protein</fullName>
    </submittedName>
</protein>
<organism evidence="1 2">
    <name type="scientific">Clostridium beijerinckii</name>
    <name type="common">Clostridium MP</name>
    <dbReference type="NCBI Taxonomy" id="1520"/>
    <lineage>
        <taxon>Bacteria</taxon>
        <taxon>Bacillati</taxon>
        <taxon>Bacillota</taxon>
        <taxon>Clostridia</taxon>
        <taxon>Eubacteriales</taxon>
        <taxon>Clostridiaceae</taxon>
        <taxon>Clostridium</taxon>
    </lineage>
</organism>
<dbReference type="RefSeq" id="WP_274597700.1">
    <property type="nucleotide sequence ID" value="NZ_JABAEA010000010.1"/>
</dbReference>
<dbReference type="AlphaFoldDB" id="A0A9Q5CPH1"/>
<sequence>MKDDDVEKSTIGGMDVLIINVPIANYKERPIYLNENLYKGNL</sequence>
<dbReference type="EMBL" id="JABSXK010000001">
    <property type="protein sequence ID" value="NRV10330.1"/>
    <property type="molecule type" value="Genomic_DNA"/>
</dbReference>
<dbReference type="Proteomes" id="UP000821656">
    <property type="component" value="Unassembled WGS sequence"/>
</dbReference>
<evidence type="ECO:0000313" key="1">
    <source>
        <dbReference type="EMBL" id="NRV10330.1"/>
    </source>
</evidence>
<accession>A0A9Q5CPH1</accession>